<keyword evidence="1" id="KW-0732">Signal</keyword>
<name>A0A8J7A3G5_DESMC</name>
<sequence>MNLLSYSAGFLLKASLSLAGFIAYLSLASTPASAQVLIERAIDQFSSGDPGSFAGASVYVTPGGYLSTIAAQIVAPSGTFFPGFNGSYLVTGSSYIDPITHVALPSITLHTGGLAALSYYSGGGSIRGAIVERLNSGNLTLDEFTSLVRAAVGNDGLE</sequence>
<feature type="chain" id="PRO_5035148367" evidence="1">
    <location>
        <begin position="35"/>
        <end position="158"/>
    </location>
</feature>
<feature type="signal peptide" evidence="1">
    <location>
        <begin position="1"/>
        <end position="34"/>
    </location>
</feature>
<keyword evidence="3" id="KW-1185">Reference proteome</keyword>
<reference evidence="2" key="1">
    <citation type="submission" date="2020-10" db="EMBL/GenBank/DDBJ databases">
        <authorList>
            <person name="Castelo-Branco R."/>
            <person name="Eusebio N."/>
            <person name="Adriana R."/>
            <person name="Vieira A."/>
            <person name="Brugerolle De Fraissinette N."/>
            <person name="Rezende De Castro R."/>
            <person name="Schneider M.P."/>
            <person name="Vasconcelos V."/>
            <person name="Leao P.N."/>
        </authorList>
    </citation>
    <scope>NUCLEOTIDE SEQUENCE</scope>
    <source>
        <strain evidence="2">LEGE 12446</strain>
    </source>
</reference>
<evidence type="ECO:0000313" key="2">
    <source>
        <dbReference type="EMBL" id="MBE9026290.1"/>
    </source>
</evidence>
<evidence type="ECO:0000256" key="1">
    <source>
        <dbReference type="SAM" id="SignalP"/>
    </source>
</evidence>
<dbReference type="Proteomes" id="UP000622533">
    <property type="component" value="Unassembled WGS sequence"/>
</dbReference>
<organism evidence="2 3">
    <name type="scientific">Desmonostoc muscorum LEGE 12446</name>
    <dbReference type="NCBI Taxonomy" id="1828758"/>
    <lineage>
        <taxon>Bacteria</taxon>
        <taxon>Bacillati</taxon>
        <taxon>Cyanobacteriota</taxon>
        <taxon>Cyanophyceae</taxon>
        <taxon>Nostocales</taxon>
        <taxon>Nostocaceae</taxon>
        <taxon>Desmonostoc</taxon>
    </lineage>
</organism>
<accession>A0A8J7A3G5</accession>
<dbReference type="EMBL" id="JADEXS010000570">
    <property type="protein sequence ID" value="MBE9026290.1"/>
    <property type="molecule type" value="Genomic_DNA"/>
</dbReference>
<proteinExistence type="predicted"/>
<gene>
    <name evidence="2" type="ORF">IQ276_28880</name>
</gene>
<evidence type="ECO:0000313" key="3">
    <source>
        <dbReference type="Proteomes" id="UP000622533"/>
    </source>
</evidence>
<dbReference type="AlphaFoldDB" id="A0A8J7A3G5"/>
<protein>
    <submittedName>
        <fullName evidence="2">Uncharacterized protein</fullName>
    </submittedName>
</protein>
<dbReference type="RefSeq" id="WP_193921953.1">
    <property type="nucleotide sequence ID" value="NZ_JADEXS020000001.1"/>
</dbReference>
<comment type="caution">
    <text evidence="2">The sequence shown here is derived from an EMBL/GenBank/DDBJ whole genome shotgun (WGS) entry which is preliminary data.</text>
</comment>